<gene>
    <name evidence="5" type="ORF">DAPPUDRAFT_108104</name>
</gene>
<dbReference type="Proteomes" id="UP000000305">
    <property type="component" value="Unassembled WGS sequence"/>
</dbReference>
<evidence type="ECO:0000256" key="2">
    <source>
        <dbReference type="ARBA" id="ARBA00022840"/>
    </source>
</evidence>
<sequence length="323" mass="36060">MGRHTNFVIVIKRMQRNIENEGINENEGGVFLEITLIWQGSGHLVPKNSRTHFFNHLVPVRDGGTRWHLAVENSTGWYEVAGISSGWYELAGRSFRLVRDDWQKFPAGTRWPAEISILEGAKGERRAGCPDEVRLEERLAGNIPIHQLHVIRPQSLYIPDQELKSGLAEVFGTEIVKGKVYSFGGGSKIAVFTWQGCLLELRGKTEAAYVARETPMIIYLNTHAGLEQIRKKADADKTKRGPIAMIIGPTDVGKSTVCKLLLNYAVRMGRRPIYVDLDVGQGQLSIPCTIGAMAIERPADVEEGFSQVCPLIYHYGYKELGVM</sequence>
<dbReference type="SUPFAM" id="SSF52540">
    <property type="entry name" value="P-loop containing nucleoside triphosphate hydrolases"/>
    <property type="match status" value="1"/>
</dbReference>
<dbReference type="InterPro" id="IPR032324">
    <property type="entry name" value="Clp1_N"/>
</dbReference>
<dbReference type="EMBL" id="GL732576">
    <property type="protein sequence ID" value="EFX75275.1"/>
    <property type="molecule type" value="Genomic_DNA"/>
</dbReference>
<keyword evidence="6" id="KW-1185">Reference proteome</keyword>
<dbReference type="eggNOG" id="KOG2749">
    <property type="taxonomic scope" value="Eukaryota"/>
</dbReference>
<dbReference type="Gene3D" id="2.60.120.1030">
    <property type="entry name" value="Clp1, DNA binding domain"/>
    <property type="match status" value="1"/>
</dbReference>
<dbReference type="Pfam" id="PF16573">
    <property type="entry name" value="CLP1_N"/>
    <property type="match status" value="1"/>
</dbReference>
<evidence type="ECO:0000259" key="4">
    <source>
        <dbReference type="Pfam" id="PF16575"/>
    </source>
</evidence>
<dbReference type="InParanoid" id="E9GZ64"/>
<dbReference type="GO" id="GO:0051731">
    <property type="term" value="F:polynucleotide 5'-hydroxyl-kinase activity"/>
    <property type="evidence" value="ECO:0000318"/>
    <property type="project" value="GO_Central"/>
</dbReference>
<dbReference type="FunFam" id="2.60.120.1030:FF:000007">
    <property type="entry name" value="Protein CLP1 homolog"/>
    <property type="match status" value="1"/>
</dbReference>
<keyword evidence="1" id="KW-0547">Nucleotide-binding</keyword>
<dbReference type="InterPro" id="IPR032319">
    <property type="entry name" value="CLP1_P"/>
</dbReference>
<feature type="domain" description="Clp1 N-terminal" evidence="3">
    <location>
        <begin position="162"/>
        <end position="233"/>
    </location>
</feature>
<dbReference type="OrthoDB" id="258143at2759"/>
<dbReference type="InterPro" id="IPR038239">
    <property type="entry name" value="Clp1_N_sf"/>
</dbReference>
<organism evidence="5 6">
    <name type="scientific">Daphnia pulex</name>
    <name type="common">Water flea</name>
    <dbReference type="NCBI Taxonomy" id="6669"/>
    <lineage>
        <taxon>Eukaryota</taxon>
        <taxon>Metazoa</taxon>
        <taxon>Ecdysozoa</taxon>
        <taxon>Arthropoda</taxon>
        <taxon>Crustacea</taxon>
        <taxon>Branchiopoda</taxon>
        <taxon>Diplostraca</taxon>
        <taxon>Cladocera</taxon>
        <taxon>Anomopoda</taxon>
        <taxon>Daphniidae</taxon>
        <taxon>Daphnia</taxon>
    </lineage>
</organism>
<reference evidence="5 6" key="1">
    <citation type="journal article" date="2011" name="Science">
        <title>The ecoresponsive genome of Daphnia pulex.</title>
        <authorList>
            <person name="Colbourne J.K."/>
            <person name="Pfrender M.E."/>
            <person name="Gilbert D."/>
            <person name="Thomas W.K."/>
            <person name="Tucker A."/>
            <person name="Oakley T.H."/>
            <person name="Tokishita S."/>
            <person name="Aerts A."/>
            <person name="Arnold G.J."/>
            <person name="Basu M.K."/>
            <person name="Bauer D.J."/>
            <person name="Caceres C.E."/>
            <person name="Carmel L."/>
            <person name="Casola C."/>
            <person name="Choi J.H."/>
            <person name="Detter J.C."/>
            <person name="Dong Q."/>
            <person name="Dusheyko S."/>
            <person name="Eads B.D."/>
            <person name="Frohlich T."/>
            <person name="Geiler-Samerotte K.A."/>
            <person name="Gerlach D."/>
            <person name="Hatcher P."/>
            <person name="Jogdeo S."/>
            <person name="Krijgsveld J."/>
            <person name="Kriventseva E.V."/>
            <person name="Kultz D."/>
            <person name="Laforsch C."/>
            <person name="Lindquist E."/>
            <person name="Lopez J."/>
            <person name="Manak J.R."/>
            <person name="Muller J."/>
            <person name="Pangilinan J."/>
            <person name="Patwardhan R.P."/>
            <person name="Pitluck S."/>
            <person name="Pritham E.J."/>
            <person name="Rechtsteiner A."/>
            <person name="Rho M."/>
            <person name="Rogozin I.B."/>
            <person name="Sakarya O."/>
            <person name="Salamov A."/>
            <person name="Schaack S."/>
            <person name="Shapiro H."/>
            <person name="Shiga Y."/>
            <person name="Skalitzky C."/>
            <person name="Smith Z."/>
            <person name="Souvorov A."/>
            <person name="Sung W."/>
            <person name="Tang Z."/>
            <person name="Tsuchiya D."/>
            <person name="Tu H."/>
            <person name="Vos H."/>
            <person name="Wang M."/>
            <person name="Wolf Y.I."/>
            <person name="Yamagata H."/>
            <person name="Yamada T."/>
            <person name="Ye Y."/>
            <person name="Shaw J.R."/>
            <person name="Andrews J."/>
            <person name="Crease T.J."/>
            <person name="Tang H."/>
            <person name="Lucas S.M."/>
            <person name="Robertson H.M."/>
            <person name="Bork P."/>
            <person name="Koonin E.V."/>
            <person name="Zdobnov E.M."/>
            <person name="Grigoriev I.V."/>
            <person name="Lynch M."/>
            <person name="Boore J.L."/>
        </authorList>
    </citation>
    <scope>NUCLEOTIDE SEQUENCE [LARGE SCALE GENOMIC DNA]</scope>
</reference>
<protein>
    <recommendedName>
        <fullName evidence="7">Protein CLP1 homolog</fullName>
    </recommendedName>
</protein>
<evidence type="ECO:0000259" key="3">
    <source>
        <dbReference type="Pfam" id="PF16573"/>
    </source>
</evidence>
<dbReference type="GO" id="GO:0005634">
    <property type="term" value="C:nucleus"/>
    <property type="evidence" value="ECO:0000318"/>
    <property type="project" value="GO_Central"/>
</dbReference>
<evidence type="ECO:0008006" key="7">
    <source>
        <dbReference type="Google" id="ProtNLM"/>
    </source>
</evidence>
<name>E9GZ64_DAPPU</name>
<dbReference type="AlphaFoldDB" id="E9GZ64"/>
<dbReference type="GO" id="GO:0005524">
    <property type="term" value="F:ATP binding"/>
    <property type="evidence" value="ECO:0007669"/>
    <property type="project" value="UniProtKB-KW"/>
</dbReference>
<dbReference type="Gene3D" id="3.40.50.300">
    <property type="entry name" value="P-loop containing nucleotide triphosphate hydrolases"/>
    <property type="match status" value="1"/>
</dbReference>
<dbReference type="Pfam" id="PF16575">
    <property type="entry name" value="CLP1_P"/>
    <property type="match status" value="1"/>
</dbReference>
<evidence type="ECO:0000313" key="5">
    <source>
        <dbReference type="EMBL" id="EFX75275.1"/>
    </source>
</evidence>
<dbReference type="GO" id="GO:0006388">
    <property type="term" value="P:tRNA splicing, via endonucleolytic cleavage and ligation"/>
    <property type="evidence" value="ECO:0000318"/>
    <property type="project" value="GO_Central"/>
</dbReference>
<evidence type="ECO:0000256" key="1">
    <source>
        <dbReference type="ARBA" id="ARBA00022741"/>
    </source>
</evidence>
<accession>E9GZ64</accession>
<proteinExistence type="predicted"/>
<dbReference type="STRING" id="6669.E9GZ64"/>
<dbReference type="FunFam" id="3.40.50.300:FF:003761">
    <property type="entry name" value="Uncharacterized protein"/>
    <property type="match status" value="1"/>
</dbReference>
<dbReference type="InterPro" id="IPR027417">
    <property type="entry name" value="P-loop_NTPase"/>
</dbReference>
<dbReference type="InterPro" id="IPR045116">
    <property type="entry name" value="Clp1/Grc3"/>
</dbReference>
<evidence type="ECO:0000313" key="6">
    <source>
        <dbReference type="Proteomes" id="UP000000305"/>
    </source>
</evidence>
<keyword evidence="2" id="KW-0067">ATP-binding</keyword>
<dbReference type="KEGG" id="dpx:DAPPUDRAFT_108104"/>
<dbReference type="PANTHER" id="PTHR12755:SF6">
    <property type="entry name" value="POLYRIBONUCLEOTIDE 5'-HYDROXYL-KINASE CLP1"/>
    <property type="match status" value="1"/>
</dbReference>
<dbReference type="PANTHER" id="PTHR12755">
    <property type="entry name" value="CLEAVAGE/POLYADENYLATION FACTOR IA SUBUNIT CLP1P"/>
    <property type="match status" value="1"/>
</dbReference>
<dbReference type="HOGENOM" id="CLU_861246_0_0_1"/>
<feature type="domain" description="Clp1 P-loop" evidence="4">
    <location>
        <begin position="248"/>
        <end position="319"/>
    </location>
</feature>